<dbReference type="PIRSF" id="PIRSF001365">
    <property type="entry name" value="DHDPS"/>
    <property type="match status" value="1"/>
</dbReference>
<gene>
    <name evidence="5" type="ORF">B5V02_14785</name>
</gene>
<dbReference type="SUPFAM" id="SSF51569">
    <property type="entry name" value="Aldolase"/>
    <property type="match status" value="1"/>
</dbReference>
<keyword evidence="6" id="KW-1185">Reference proteome</keyword>
<evidence type="ECO:0000313" key="6">
    <source>
        <dbReference type="Proteomes" id="UP000248616"/>
    </source>
</evidence>
<evidence type="ECO:0000256" key="4">
    <source>
        <dbReference type="PIRSR" id="PIRSR001365-2"/>
    </source>
</evidence>
<comment type="caution">
    <text evidence="5">The sequence shown here is derived from an EMBL/GenBank/DDBJ whole genome shotgun (WGS) entry which is preliminary data.</text>
</comment>
<protein>
    <submittedName>
        <fullName evidence="5">Dihydrodipicolinate synthase family protein</fullName>
    </submittedName>
</protein>
<dbReference type="PANTHER" id="PTHR12128:SF66">
    <property type="entry name" value="4-HYDROXY-2-OXOGLUTARATE ALDOLASE, MITOCHONDRIAL"/>
    <property type="match status" value="1"/>
</dbReference>
<dbReference type="SMART" id="SM01130">
    <property type="entry name" value="DHDPS"/>
    <property type="match status" value="1"/>
</dbReference>
<dbReference type="AlphaFoldDB" id="A0A2W7C363"/>
<dbReference type="GO" id="GO:0008840">
    <property type="term" value="F:4-hydroxy-tetrahydrodipicolinate synthase activity"/>
    <property type="evidence" value="ECO:0007669"/>
    <property type="project" value="TreeGrafter"/>
</dbReference>
<evidence type="ECO:0000256" key="2">
    <source>
        <dbReference type="ARBA" id="ARBA00023239"/>
    </source>
</evidence>
<dbReference type="RefSeq" id="WP_111544907.1">
    <property type="nucleotide sequence ID" value="NZ_MZXV01000032.1"/>
</dbReference>
<name>A0A2W7C363_9HYPH</name>
<dbReference type="Pfam" id="PF00701">
    <property type="entry name" value="DHDPS"/>
    <property type="match status" value="1"/>
</dbReference>
<evidence type="ECO:0000256" key="3">
    <source>
        <dbReference type="PIRNR" id="PIRNR001365"/>
    </source>
</evidence>
<proteinExistence type="inferred from homology"/>
<dbReference type="Proteomes" id="UP000248616">
    <property type="component" value="Unassembled WGS sequence"/>
</dbReference>
<evidence type="ECO:0000313" key="5">
    <source>
        <dbReference type="EMBL" id="PZV37555.1"/>
    </source>
</evidence>
<feature type="binding site" evidence="4">
    <location>
        <position position="211"/>
    </location>
    <ligand>
        <name>pyruvate</name>
        <dbReference type="ChEBI" id="CHEBI:15361"/>
    </ligand>
</feature>
<dbReference type="InterPro" id="IPR002220">
    <property type="entry name" value="DapA-like"/>
</dbReference>
<dbReference type="Gene3D" id="3.20.20.70">
    <property type="entry name" value="Aldolase class I"/>
    <property type="match status" value="1"/>
</dbReference>
<dbReference type="PANTHER" id="PTHR12128">
    <property type="entry name" value="DIHYDRODIPICOLINATE SYNTHASE"/>
    <property type="match status" value="1"/>
</dbReference>
<dbReference type="EMBL" id="MZXV01000032">
    <property type="protein sequence ID" value="PZV37555.1"/>
    <property type="molecule type" value="Genomic_DNA"/>
</dbReference>
<organism evidence="5 6">
    <name type="scientific">Mesorhizobium kowhaii</name>
    <dbReference type="NCBI Taxonomy" id="1300272"/>
    <lineage>
        <taxon>Bacteria</taxon>
        <taxon>Pseudomonadati</taxon>
        <taxon>Pseudomonadota</taxon>
        <taxon>Alphaproteobacteria</taxon>
        <taxon>Hyphomicrobiales</taxon>
        <taxon>Phyllobacteriaceae</taxon>
        <taxon>Mesorhizobium</taxon>
    </lineage>
</organism>
<dbReference type="CDD" id="cd00408">
    <property type="entry name" value="DHDPS-like"/>
    <property type="match status" value="1"/>
</dbReference>
<evidence type="ECO:0000256" key="1">
    <source>
        <dbReference type="ARBA" id="ARBA00007592"/>
    </source>
</evidence>
<comment type="similarity">
    <text evidence="1 3">Belongs to the DapA family.</text>
</comment>
<accession>A0A2W7C363</accession>
<dbReference type="OrthoDB" id="199953at2"/>
<dbReference type="InterPro" id="IPR013785">
    <property type="entry name" value="Aldolase_TIM"/>
</dbReference>
<reference evidence="6" key="1">
    <citation type="submission" date="2017-03" db="EMBL/GenBank/DDBJ databases">
        <authorList>
            <person name="Safronova V.I."/>
            <person name="Sazanova A.L."/>
            <person name="Chirak E.R."/>
        </authorList>
    </citation>
    <scope>NUCLEOTIDE SEQUENCE [LARGE SCALE GENOMIC DNA]</scope>
    <source>
        <strain evidence="6">Ach-343</strain>
    </source>
</reference>
<sequence>MPHFRPDDIHGIHAILYALFDAHEKLDRAAMRKQVEICLATGVHGMAALGLATEVAKLTEAERRTIMDWTAQDTAGKVPLAFAIFGSSVAEQVSQVRHAESVGADWVIPQPPPVGSYGASEYIKFFGRVAEATDLPVAIQNAPAFFGRGLTSDEIRELMTLHPNIRLIKGEGPVTDIAGLIERTEGRIPVFNGGGGLELIDNFRVGCRGMILAPDCIDLAVRAYNAFRTGDEAAAETQYAKMLPAAVFVMQGIENLICYGKRLFGARAGIPIHDRTPAMRPSDAGLAMVARFAAHLGRLPG</sequence>
<keyword evidence="2 3" id="KW-0456">Lyase</keyword>